<keyword evidence="8" id="KW-1185">Reference proteome</keyword>
<reference evidence="7 8" key="1">
    <citation type="submission" date="2016-10" db="EMBL/GenBank/DDBJ databases">
        <authorList>
            <person name="de Groot N.N."/>
        </authorList>
    </citation>
    <scope>NUCLEOTIDE SEQUENCE [LARGE SCALE GENOMIC DNA]</scope>
    <source>
        <strain evidence="7 8">GAS232</strain>
    </source>
</reference>
<feature type="transmembrane region" description="Helical" evidence="6">
    <location>
        <begin position="186"/>
        <end position="204"/>
    </location>
</feature>
<proteinExistence type="predicted"/>
<feature type="transmembrane region" description="Helical" evidence="6">
    <location>
        <begin position="92"/>
        <end position="112"/>
    </location>
</feature>
<feature type="transmembrane region" description="Helical" evidence="6">
    <location>
        <begin position="252"/>
        <end position="272"/>
    </location>
</feature>
<keyword evidence="4 6" id="KW-1133">Transmembrane helix</keyword>
<keyword evidence="5 6" id="KW-0472">Membrane</keyword>
<evidence type="ECO:0000256" key="1">
    <source>
        <dbReference type="ARBA" id="ARBA00004651"/>
    </source>
</evidence>
<dbReference type="InterPro" id="IPR050833">
    <property type="entry name" value="Poly_Biosynth_Transport"/>
</dbReference>
<gene>
    <name evidence="7" type="ORF">SAMN05444167_3185</name>
</gene>
<evidence type="ECO:0000256" key="2">
    <source>
        <dbReference type="ARBA" id="ARBA00022475"/>
    </source>
</evidence>
<evidence type="ECO:0000313" key="7">
    <source>
        <dbReference type="EMBL" id="SDF74733.1"/>
    </source>
</evidence>
<dbReference type="AlphaFoldDB" id="A0A1G7NL34"/>
<feature type="transmembrane region" description="Helical" evidence="6">
    <location>
        <begin position="467"/>
        <end position="485"/>
    </location>
</feature>
<evidence type="ECO:0000256" key="5">
    <source>
        <dbReference type="ARBA" id="ARBA00023136"/>
    </source>
</evidence>
<dbReference type="Proteomes" id="UP000182427">
    <property type="component" value="Chromosome I"/>
</dbReference>
<evidence type="ECO:0000256" key="6">
    <source>
        <dbReference type="SAM" id="Phobius"/>
    </source>
</evidence>
<name>A0A1G7NL34_9BACT</name>
<feature type="transmembrane region" description="Helical" evidence="6">
    <location>
        <begin position="380"/>
        <end position="398"/>
    </location>
</feature>
<organism evidence="7 8">
    <name type="scientific">Terriglobus roseus</name>
    <dbReference type="NCBI Taxonomy" id="392734"/>
    <lineage>
        <taxon>Bacteria</taxon>
        <taxon>Pseudomonadati</taxon>
        <taxon>Acidobacteriota</taxon>
        <taxon>Terriglobia</taxon>
        <taxon>Terriglobales</taxon>
        <taxon>Acidobacteriaceae</taxon>
        <taxon>Terriglobus</taxon>
    </lineage>
</organism>
<accession>A0A1G7NL34</accession>
<sequence length="507" mass="56764">MRLKRILQLLVTAFLGQGLTVLMQLLVPPFFLKFYGQGVEVYGEWIALSASVNYLGTLNYGVQTYANNQMTILFTRGDIPGARAIQASAFRLLLLVLAVFMVGGLVVFVLPITTMLKLKHVGPYAASMTLYLLILQIGLNMFFSLLTNSYMAVGRLHRGNYISSAQRFLWIISMAVGVAMRSSFPMLAALQLATLVIFTVYALFDLRHTERVLVPSLRDGSWAEVGRMLKPSGHFGLIALAGFLTWQGPVLVIQRVLGPAMVTLFSLVRVVFQMSRQILSMASNVIGQDITMLVGKSDWSELRRLYDLSERIVLFLIPVVSIGSLLMCPLLFHLWLHDRIDYHPYLCIEMAIISAVLGLKEHKTQFQSSSNEHEELSTRIFIGYAIMLAISIFTMRVWGVAGFIVTWLAWEILQTAYVVHLNHKLFPDDAMIDNSLLRRFIIFIVAAFALTSFPAIAAAHWTLPVSTGVAIASTLLLAVAGYVTFRMDELRVILMSRFQRNRPTEAA</sequence>
<dbReference type="PANTHER" id="PTHR30250:SF26">
    <property type="entry name" value="PSMA PROTEIN"/>
    <property type="match status" value="1"/>
</dbReference>
<feature type="transmembrane region" description="Helical" evidence="6">
    <location>
        <begin position="404"/>
        <end position="420"/>
    </location>
</feature>
<dbReference type="OrthoDB" id="104353at2"/>
<feature type="transmembrane region" description="Helical" evidence="6">
    <location>
        <begin position="440"/>
        <end position="461"/>
    </location>
</feature>
<keyword evidence="2" id="KW-1003">Cell membrane</keyword>
<protein>
    <submittedName>
        <fullName evidence="7">Membrane protein involved in the export of O-antigen and teichoic acid</fullName>
    </submittedName>
</protein>
<dbReference type="RefSeq" id="WP_083346013.1">
    <property type="nucleotide sequence ID" value="NZ_LT629690.1"/>
</dbReference>
<dbReference type="EMBL" id="LT629690">
    <property type="protein sequence ID" value="SDF74733.1"/>
    <property type="molecule type" value="Genomic_DNA"/>
</dbReference>
<feature type="transmembrane region" description="Helical" evidence="6">
    <location>
        <begin position="42"/>
        <end position="62"/>
    </location>
</feature>
<feature type="transmembrane region" description="Helical" evidence="6">
    <location>
        <begin position="342"/>
        <end position="359"/>
    </location>
</feature>
<comment type="subcellular location">
    <subcellularLocation>
        <location evidence="1">Cell membrane</location>
        <topology evidence="1">Multi-pass membrane protein</topology>
    </subcellularLocation>
</comment>
<evidence type="ECO:0000313" key="8">
    <source>
        <dbReference type="Proteomes" id="UP000182427"/>
    </source>
</evidence>
<feature type="transmembrane region" description="Helical" evidence="6">
    <location>
        <begin position="312"/>
        <end position="336"/>
    </location>
</feature>
<dbReference type="PANTHER" id="PTHR30250">
    <property type="entry name" value="PST FAMILY PREDICTED COLANIC ACID TRANSPORTER"/>
    <property type="match status" value="1"/>
</dbReference>
<feature type="transmembrane region" description="Helical" evidence="6">
    <location>
        <begin position="124"/>
        <end position="147"/>
    </location>
</feature>
<dbReference type="GO" id="GO:0005886">
    <property type="term" value="C:plasma membrane"/>
    <property type="evidence" value="ECO:0007669"/>
    <property type="project" value="UniProtKB-SubCell"/>
</dbReference>
<keyword evidence="3 6" id="KW-0812">Transmembrane</keyword>
<evidence type="ECO:0000256" key="4">
    <source>
        <dbReference type="ARBA" id="ARBA00022989"/>
    </source>
</evidence>
<evidence type="ECO:0000256" key="3">
    <source>
        <dbReference type="ARBA" id="ARBA00022692"/>
    </source>
</evidence>